<dbReference type="InterPro" id="IPR031680">
    <property type="entry name" value="Hepar_II_III_N"/>
</dbReference>
<dbReference type="AlphaFoldDB" id="A0A853JA64"/>
<dbReference type="InterPro" id="IPR012480">
    <property type="entry name" value="Hepar_II_III_C"/>
</dbReference>
<comment type="caution">
    <text evidence="7">The sequence shown here is derived from an EMBL/GenBank/DDBJ whole genome shotgun (WGS) entry which is preliminary data.</text>
</comment>
<dbReference type="InterPro" id="IPR008929">
    <property type="entry name" value="Chondroitin_lyas"/>
</dbReference>
<dbReference type="GO" id="GO:0016829">
    <property type="term" value="F:lyase activity"/>
    <property type="evidence" value="ECO:0007669"/>
    <property type="project" value="UniProtKB-KW"/>
</dbReference>
<dbReference type="Gene3D" id="2.70.98.70">
    <property type="match status" value="1"/>
</dbReference>
<dbReference type="PANTHER" id="PTHR39210:SF1">
    <property type="entry name" value="HEPARIN-SULFATE LYASE"/>
    <property type="match status" value="1"/>
</dbReference>
<dbReference type="Pfam" id="PF16889">
    <property type="entry name" value="Hepar_II_III_N"/>
    <property type="match status" value="1"/>
</dbReference>
<dbReference type="GO" id="GO:0042597">
    <property type="term" value="C:periplasmic space"/>
    <property type="evidence" value="ECO:0007669"/>
    <property type="project" value="UniProtKB-SubCell"/>
</dbReference>
<dbReference type="Gene3D" id="1.50.10.100">
    <property type="entry name" value="Chondroitin AC/alginate lyase"/>
    <property type="match status" value="1"/>
</dbReference>
<evidence type="ECO:0000313" key="7">
    <source>
        <dbReference type="EMBL" id="NZA25745.1"/>
    </source>
</evidence>
<comment type="subcellular location">
    <subcellularLocation>
        <location evidence="1">Periplasm</location>
    </subcellularLocation>
</comment>
<keyword evidence="3" id="KW-0574">Periplasm</keyword>
<evidence type="ECO:0000256" key="1">
    <source>
        <dbReference type="ARBA" id="ARBA00004418"/>
    </source>
</evidence>
<organism evidence="7 8">
    <name type="scientific">Luteimonas salinisoli</name>
    <dbReference type="NCBI Taxonomy" id="2752307"/>
    <lineage>
        <taxon>Bacteria</taxon>
        <taxon>Pseudomonadati</taxon>
        <taxon>Pseudomonadota</taxon>
        <taxon>Gammaproteobacteria</taxon>
        <taxon>Lysobacterales</taxon>
        <taxon>Lysobacteraceae</taxon>
        <taxon>Luteimonas</taxon>
    </lineage>
</organism>
<dbReference type="RefSeq" id="WP_180677550.1">
    <property type="nucleotide sequence ID" value="NZ_JACCKA010000035.1"/>
</dbReference>
<dbReference type="EMBL" id="JACCKA010000035">
    <property type="protein sequence ID" value="NZA25745.1"/>
    <property type="molecule type" value="Genomic_DNA"/>
</dbReference>
<dbReference type="Proteomes" id="UP000578091">
    <property type="component" value="Unassembled WGS sequence"/>
</dbReference>
<dbReference type="Pfam" id="PF07940">
    <property type="entry name" value="Hepar_II_III_C"/>
    <property type="match status" value="1"/>
</dbReference>
<feature type="domain" description="Heparin-sulfate lyase N-terminal" evidence="6">
    <location>
        <begin position="117"/>
        <end position="290"/>
    </location>
</feature>
<evidence type="ECO:0000313" key="8">
    <source>
        <dbReference type="Proteomes" id="UP000578091"/>
    </source>
</evidence>
<name>A0A853JA64_9GAMM</name>
<protein>
    <submittedName>
        <fullName evidence="7">Alginate lyase family protein</fullName>
    </submittedName>
</protein>
<dbReference type="PANTHER" id="PTHR39210">
    <property type="entry name" value="HEPARIN-SULFATE LYASE"/>
    <property type="match status" value="1"/>
</dbReference>
<evidence type="ECO:0000256" key="2">
    <source>
        <dbReference type="ARBA" id="ARBA00022729"/>
    </source>
</evidence>
<accession>A0A853JA64</accession>
<gene>
    <name evidence="7" type="ORF">H0E84_05060</name>
</gene>
<dbReference type="SUPFAM" id="SSF48230">
    <property type="entry name" value="Chondroitin AC/alginate lyase"/>
    <property type="match status" value="1"/>
</dbReference>
<reference evidence="7 8" key="1">
    <citation type="submission" date="2020-07" db="EMBL/GenBank/DDBJ databases">
        <title>Luteimonas sp. SJ-92.</title>
        <authorList>
            <person name="Huang X.-X."/>
            <person name="Xu L."/>
            <person name="Sun J.-Q."/>
        </authorList>
    </citation>
    <scope>NUCLEOTIDE SEQUENCE [LARGE SCALE GENOMIC DNA]</scope>
    <source>
        <strain evidence="7 8">SJ-92</strain>
    </source>
</reference>
<keyword evidence="8" id="KW-1185">Reference proteome</keyword>
<keyword evidence="2" id="KW-0732">Signal</keyword>
<feature type="domain" description="Heparinase II/III-like C-terminal" evidence="5">
    <location>
        <begin position="315"/>
        <end position="528"/>
    </location>
</feature>
<evidence type="ECO:0000259" key="6">
    <source>
        <dbReference type="Pfam" id="PF16889"/>
    </source>
</evidence>
<evidence type="ECO:0000256" key="4">
    <source>
        <dbReference type="ARBA" id="ARBA00023239"/>
    </source>
</evidence>
<evidence type="ECO:0000259" key="5">
    <source>
        <dbReference type="Pfam" id="PF07940"/>
    </source>
</evidence>
<sequence>MSAPSRLLRLWRTARHLRPVQVYGRAWHRLYRPRPSSRPAPPVAARHGDWERCPRDASMIGPARFRLLNVERPFPAGGWNDAALPKLWLYNLHYFDDLNADGNERRVDWHRALIARWIADNPPAEGNGWEPYCLSLRIVNWIKWHGTGRALDQAALHSLAMQARQLRARLERHLLGNHLWANFKALIFAGAFFEGDEADRWLALGLQGLHRQLDEQILDDGGHFERSPMYHGILLEDLVDLVQLAQRHPGRIPGGHVEAWRARARRMLGWLAAMTHPDGGIAFFNDAAHGIAAAPAALINYAGRFGIAAPQPPAGPLRVLGGSGYVRMVHGAAVAIADVGEIGPPYLPGHAHADTLSFELSLGAHRVLVNAGTSRYDTGPERLWQRGTAAHNTVEIDDTDSSEVWSSFRVARRAIPLDVASGIDGTGAVWLRAAHDGYRRLPGRPLHRRRWDLRDGALRVTDAIEGGYRRAVARFRLAPELRMEGDTLVVPDGRRVRWLAEGATGVRTVAGSWFPHFGVERPCTVIEVELAPPAAAVVTTFFWSQ</sequence>
<keyword evidence="4 7" id="KW-0456">Lyase</keyword>
<evidence type="ECO:0000256" key="3">
    <source>
        <dbReference type="ARBA" id="ARBA00022764"/>
    </source>
</evidence>
<proteinExistence type="predicted"/>